<dbReference type="Proteomes" id="UP000176562">
    <property type="component" value="Chromosome"/>
</dbReference>
<dbReference type="RefSeq" id="WP_068765622.1">
    <property type="nucleotide sequence ID" value="NZ_CP017781.1"/>
</dbReference>
<keyword evidence="6 7" id="KW-0472">Membrane</keyword>
<comment type="subcellular location">
    <subcellularLocation>
        <location evidence="1">Cell membrane</location>
        <topology evidence="1">Multi-pass membrane protein</topology>
    </subcellularLocation>
</comment>
<feature type="transmembrane region" description="Helical" evidence="7">
    <location>
        <begin position="126"/>
        <end position="152"/>
    </location>
</feature>
<comment type="similarity">
    <text evidence="2">Belongs to the FliR/MopE/SpaR family.</text>
</comment>
<dbReference type="Pfam" id="PF01311">
    <property type="entry name" value="Bac_export_1"/>
    <property type="match status" value="1"/>
</dbReference>
<evidence type="ECO:0000313" key="8">
    <source>
        <dbReference type="EMBL" id="AOZ67946.1"/>
    </source>
</evidence>
<evidence type="ECO:0000256" key="2">
    <source>
        <dbReference type="ARBA" id="ARBA00009772"/>
    </source>
</evidence>
<organism evidence="8 9">
    <name type="scientific">Rhodobacter xanthinilyticus</name>
    <dbReference type="NCBI Taxonomy" id="1850250"/>
    <lineage>
        <taxon>Bacteria</taxon>
        <taxon>Pseudomonadati</taxon>
        <taxon>Pseudomonadota</taxon>
        <taxon>Alphaproteobacteria</taxon>
        <taxon>Rhodobacterales</taxon>
        <taxon>Rhodobacter group</taxon>
        <taxon>Rhodobacter</taxon>
    </lineage>
</organism>
<keyword evidence="5 7" id="KW-1133">Transmembrane helix</keyword>
<evidence type="ECO:0000256" key="5">
    <source>
        <dbReference type="ARBA" id="ARBA00022989"/>
    </source>
</evidence>
<dbReference type="KEGG" id="rhp:LPB142_00270"/>
<gene>
    <name evidence="8" type="ORF">LPB142_00270</name>
</gene>
<dbReference type="AlphaFoldDB" id="A0A1D9M7V4"/>
<sequence>MIEALAELLQISQQALLIGFAVFLRIGSAMALLPAFGEQTVPNRVKLVLGFSFTLIVAPAVAPDLFAFQGRFPPTWFIAEIMIGLMLGILLRLFIIALQTAGAIAAQATSLSQLFGGSTGEPQPAVGHLLAIAGLALAVQLGLHVKLAALFIGSYDALPPGAIPDADLIKAWGLSGVAQTFGLSFSIAAPFVLAGLVYNVALGAINRAMPQLMVAFVGAPALTAGGLVLLFLAVPTGLIVWHDAFDAFVANPFQVAP</sequence>
<feature type="transmembrane region" description="Helical" evidence="7">
    <location>
        <begin position="212"/>
        <end position="234"/>
    </location>
</feature>
<evidence type="ECO:0000256" key="6">
    <source>
        <dbReference type="ARBA" id="ARBA00023136"/>
    </source>
</evidence>
<name>A0A1D9M7V4_9RHOB</name>
<keyword evidence="8" id="KW-0969">Cilium</keyword>
<keyword evidence="3" id="KW-1003">Cell membrane</keyword>
<accession>A0A1D9M7V4</accession>
<reference evidence="8 9" key="1">
    <citation type="submission" date="2016-10" db="EMBL/GenBank/DDBJ databases">
        <title>Rhodobacter sp. LPB0142, isolated from sea water.</title>
        <authorList>
            <person name="Kim E."/>
            <person name="Yi H."/>
        </authorList>
    </citation>
    <scope>NUCLEOTIDE SEQUENCE [LARGE SCALE GENOMIC DNA]</scope>
    <source>
        <strain evidence="8 9">LPB0142</strain>
    </source>
</reference>
<keyword evidence="9" id="KW-1185">Reference proteome</keyword>
<dbReference type="GO" id="GO:0006605">
    <property type="term" value="P:protein targeting"/>
    <property type="evidence" value="ECO:0007669"/>
    <property type="project" value="InterPro"/>
</dbReference>
<evidence type="ECO:0000256" key="4">
    <source>
        <dbReference type="ARBA" id="ARBA00022692"/>
    </source>
</evidence>
<dbReference type="EMBL" id="CP017781">
    <property type="protein sequence ID" value="AOZ67946.1"/>
    <property type="molecule type" value="Genomic_DNA"/>
</dbReference>
<dbReference type="InterPro" id="IPR002010">
    <property type="entry name" value="T3SS_IM_R"/>
</dbReference>
<keyword evidence="4 7" id="KW-0812">Transmembrane</keyword>
<protein>
    <submittedName>
        <fullName evidence="8">Flagellar biosynthesis protein FliR</fullName>
    </submittedName>
</protein>
<dbReference type="GO" id="GO:0005886">
    <property type="term" value="C:plasma membrane"/>
    <property type="evidence" value="ECO:0007669"/>
    <property type="project" value="UniProtKB-SubCell"/>
</dbReference>
<dbReference type="PRINTS" id="PR00953">
    <property type="entry name" value="TYPE3IMRPROT"/>
</dbReference>
<dbReference type="PANTHER" id="PTHR30065:SF1">
    <property type="entry name" value="SURFACE PRESENTATION OF ANTIGENS PROTEIN SPAR"/>
    <property type="match status" value="1"/>
</dbReference>
<feature type="transmembrane region" description="Helical" evidence="7">
    <location>
        <begin position="48"/>
        <end position="69"/>
    </location>
</feature>
<proteinExistence type="inferred from homology"/>
<feature type="transmembrane region" description="Helical" evidence="7">
    <location>
        <begin position="172"/>
        <end position="200"/>
    </location>
</feature>
<evidence type="ECO:0000256" key="3">
    <source>
        <dbReference type="ARBA" id="ARBA00022475"/>
    </source>
</evidence>
<dbReference type="STRING" id="1850250.LPB142_00270"/>
<evidence type="ECO:0000256" key="7">
    <source>
        <dbReference type="SAM" id="Phobius"/>
    </source>
</evidence>
<evidence type="ECO:0000256" key="1">
    <source>
        <dbReference type="ARBA" id="ARBA00004651"/>
    </source>
</evidence>
<keyword evidence="8" id="KW-0282">Flagellum</keyword>
<keyword evidence="8" id="KW-0966">Cell projection</keyword>
<feature type="transmembrane region" description="Helical" evidence="7">
    <location>
        <begin position="81"/>
        <end position="105"/>
    </location>
</feature>
<feature type="transmembrane region" description="Helical" evidence="7">
    <location>
        <begin position="15"/>
        <end position="36"/>
    </location>
</feature>
<dbReference type="PANTHER" id="PTHR30065">
    <property type="entry name" value="FLAGELLAR BIOSYNTHETIC PROTEIN FLIR"/>
    <property type="match status" value="1"/>
</dbReference>
<evidence type="ECO:0000313" key="9">
    <source>
        <dbReference type="Proteomes" id="UP000176562"/>
    </source>
</evidence>